<dbReference type="PANTHER" id="PTHR12197:SF294">
    <property type="entry name" value="POTENTIAL PROTEIN LYSINE METHYLTRANSFERASE SET6"/>
    <property type="match status" value="1"/>
</dbReference>
<dbReference type="Pfam" id="PF00856">
    <property type="entry name" value="SET"/>
    <property type="match status" value="1"/>
</dbReference>
<keyword evidence="1" id="KW-1133">Transmembrane helix</keyword>
<keyword evidence="1" id="KW-0812">Transmembrane</keyword>
<name>A0A0C3B9R8_SERVB</name>
<dbReference type="AlphaFoldDB" id="A0A0C3B9R8"/>
<protein>
    <recommendedName>
        <fullName evidence="2">SET domain-containing protein</fullName>
    </recommendedName>
</protein>
<dbReference type="STRING" id="933852.A0A0C3B9R8"/>
<dbReference type="InterPro" id="IPR001214">
    <property type="entry name" value="SET_dom"/>
</dbReference>
<evidence type="ECO:0000259" key="2">
    <source>
        <dbReference type="PROSITE" id="PS50280"/>
    </source>
</evidence>
<feature type="transmembrane region" description="Helical" evidence="1">
    <location>
        <begin position="349"/>
        <end position="367"/>
    </location>
</feature>
<dbReference type="InterPro" id="IPR046341">
    <property type="entry name" value="SET_dom_sf"/>
</dbReference>
<reference evidence="4" key="2">
    <citation type="submission" date="2015-01" db="EMBL/GenBank/DDBJ databases">
        <title>Evolutionary Origins and Diversification of the Mycorrhizal Mutualists.</title>
        <authorList>
            <consortium name="DOE Joint Genome Institute"/>
            <consortium name="Mycorrhizal Genomics Consortium"/>
            <person name="Kohler A."/>
            <person name="Kuo A."/>
            <person name="Nagy L.G."/>
            <person name="Floudas D."/>
            <person name="Copeland A."/>
            <person name="Barry K.W."/>
            <person name="Cichocki N."/>
            <person name="Veneault-Fourrey C."/>
            <person name="LaButti K."/>
            <person name="Lindquist E.A."/>
            <person name="Lipzen A."/>
            <person name="Lundell T."/>
            <person name="Morin E."/>
            <person name="Murat C."/>
            <person name="Riley R."/>
            <person name="Ohm R."/>
            <person name="Sun H."/>
            <person name="Tunlid A."/>
            <person name="Henrissat B."/>
            <person name="Grigoriev I.V."/>
            <person name="Hibbett D.S."/>
            <person name="Martin F."/>
        </authorList>
    </citation>
    <scope>NUCLEOTIDE SEQUENCE [LARGE SCALE GENOMIC DNA]</scope>
    <source>
        <strain evidence="4">MAFF 305830</strain>
    </source>
</reference>
<evidence type="ECO:0000313" key="4">
    <source>
        <dbReference type="Proteomes" id="UP000054097"/>
    </source>
</evidence>
<keyword evidence="4" id="KW-1185">Reference proteome</keyword>
<dbReference type="OrthoDB" id="1028014at2759"/>
<dbReference type="Gene3D" id="2.170.270.10">
    <property type="entry name" value="SET domain"/>
    <property type="match status" value="1"/>
</dbReference>
<dbReference type="GO" id="GO:0005634">
    <property type="term" value="C:nucleus"/>
    <property type="evidence" value="ECO:0007669"/>
    <property type="project" value="TreeGrafter"/>
</dbReference>
<dbReference type="PROSITE" id="PS50280">
    <property type="entry name" value="SET"/>
    <property type="match status" value="1"/>
</dbReference>
<evidence type="ECO:0000256" key="1">
    <source>
        <dbReference type="SAM" id="Phobius"/>
    </source>
</evidence>
<evidence type="ECO:0000313" key="3">
    <source>
        <dbReference type="EMBL" id="KIM28859.1"/>
    </source>
</evidence>
<reference evidence="3 4" key="1">
    <citation type="submission" date="2014-04" db="EMBL/GenBank/DDBJ databases">
        <authorList>
            <consortium name="DOE Joint Genome Institute"/>
            <person name="Kuo A."/>
            <person name="Zuccaro A."/>
            <person name="Kohler A."/>
            <person name="Nagy L.G."/>
            <person name="Floudas D."/>
            <person name="Copeland A."/>
            <person name="Barry K.W."/>
            <person name="Cichocki N."/>
            <person name="Veneault-Fourrey C."/>
            <person name="LaButti K."/>
            <person name="Lindquist E.A."/>
            <person name="Lipzen A."/>
            <person name="Lundell T."/>
            <person name="Morin E."/>
            <person name="Murat C."/>
            <person name="Sun H."/>
            <person name="Tunlid A."/>
            <person name="Henrissat B."/>
            <person name="Grigoriev I.V."/>
            <person name="Hibbett D.S."/>
            <person name="Martin F."/>
            <person name="Nordberg H.P."/>
            <person name="Cantor M.N."/>
            <person name="Hua S.X."/>
        </authorList>
    </citation>
    <scope>NUCLEOTIDE SEQUENCE [LARGE SCALE GENOMIC DNA]</scope>
    <source>
        <strain evidence="3 4">MAFF 305830</strain>
    </source>
</reference>
<organism evidence="3 4">
    <name type="scientific">Serendipita vermifera MAFF 305830</name>
    <dbReference type="NCBI Taxonomy" id="933852"/>
    <lineage>
        <taxon>Eukaryota</taxon>
        <taxon>Fungi</taxon>
        <taxon>Dikarya</taxon>
        <taxon>Basidiomycota</taxon>
        <taxon>Agaricomycotina</taxon>
        <taxon>Agaricomycetes</taxon>
        <taxon>Sebacinales</taxon>
        <taxon>Serendipitaceae</taxon>
        <taxon>Serendipita</taxon>
    </lineage>
</organism>
<accession>A0A0C3B9R8</accession>
<proteinExistence type="predicted"/>
<keyword evidence="1" id="KW-0472">Membrane</keyword>
<dbReference type="PANTHER" id="PTHR12197">
    <property type="entry name" value="HISTONE-LYSINE N-METHYLTRANSFERASE SMYD"/>
    <property type="match status" value="1"/>
</dbReference>
<dbReference type="Proteomes" id="UP000054097">
    <property type="component" value="Unassembled WGS sequence"/>
</dbReference>
<sequence length="372" mass="41368">MGFLEEIARSDQHLISANPDVFRVDVSPVPGGGMACFAANNLSKGDIILTVDDPAASVVTKKFRKEVCAWCYSYTINSNHKIKVSTREGRGVAWFCQIECRDYWMDSIGGIGWDATCAFENGLGRTKGPCLQQEDGPCSLEEIETLWESALKEGESILSKRRAKPQLIPKTATLPADVDIDDARFILSACISFTKSKELLGLVRGLVPTLTPYTKSKNTLYLHIHIYHYILSVLDTTSPILESVTSINIATLVTRDAGNSWGIWDESLAGDELFAYCLYPAASLFNHSCSPNLLRHRNGRTSSYCTKEDVANGSELCVSYLKGATHLSFQERQERLLVSHFCYSLFSTYTLYSLAGALFVDVPYAYWRARKC</sequence>
<dbReference type="HOGENOM" id="CLU_038964_1_0_1"/>
<gene>
    <name evidence="3" type="ORF">M408DRAFT_69074</name>
</gene>
<dbReference type="InterPro" id="IPR050869">
    <property type="entry name" value="H3K4_H4K5_MeTrfase"/>
</dbReference>
<dbReference type="SUPFAM" id="SSF82199">
    <property type="entry name" value="SET domain"/>
    <property type="match status" value="1"/>
</dbReference>
<dbReference type="EMBL" id="KN824291">
    <property type="protein sequence ID" value="KIM28859.1"/>
    <property type="molecule type" value="Genomic_DNA"/>
</dbReference>
<feature type="domain" description="SET" evidence="2">
    <location>
        <begin position="22"/>
        <end position="321"/>
    </location>
</feature>